<comment type="caution">
    <text evidence="1">The sequence shown here is derived from an EMBL/GenBank/DDBJ whole genome shotgun (WGS) entry which is preliminary data.</text>
</comment>
<name>A0A2W5QIY5_VARPD</name>
<proteinExistence type="predicted"/>
<reference evidence="1 2" key="1">
    <citation type="submission" date="2017-08" db="EMBL/GenBank/DDBJ databases">
        <title>Infants hospitalized years apart are colonized by the same room-sourced microbial strains.</title>
        <authorList>
            <person name="Brooks B."/>
            <person name="Olm M.R."/>
            <person name="Firek B.A."/>
            <person name="Baker R."/>
            <person name="Thomas B.C."/>
            <person name="Morowitz M.J."/>
            <person name="Banfield J.F."/>
        </authorList>
    </citation>
    <scope>NUCLEOTIDE SEQUENCE [LARGE SCALE GENOMIC DNA]</scope>
    <source>
        <strain evidence="1">S2_005_003_R2_41</strain>
    </source>
</reference>
<protein>
    <submittedName>
        <fullName evidence="1">Uncharacterized protein</fullName>
    </submittedName>
</protein>
<accession>A0A2W5QIY5</accession>
<evidence type="ECO:0000313" key="1">
    <source>
        <dbReference type="EMBL" id="PZQ77006.1"/>
    </source>
</evidence>
<dbReference type="Proteomes" id="UP000249135">
    <property type="component" value="Unassembled WGS sequence"/>
</dbReference>
<evidence type="ECO:0000313" key="2">
    <source>
        <dbReference type="Proteomes" id="UP000249135"/>
    </source>
</evidence>
<dbReference type="AlphaFoldDB" id="A0A2W5QIY5"/>
<organism evidence="1 2">
    <name type="scientific">Variovorax paradoxus</name>
    <dbReference type="NCBI Taxonomy" id="34073"/>
    <lineage>
        <taxon>Bacteria</taxon>
        <taxon>Pseudomonadati</taxon>
        <taxon>Pseudomonadota</taxon>
        <taxon>Betaproteobacteria</taxon>
        <taxon>Burkholderiales</taxon>
        <taxon>Comamonadaceae</taxon>
        <taxon>Variovorax</taxon>
    </lineage>
</organism>
<gene>
    <name evidence="1" type="ORF">DI563_05370</name>
</gene>
<dbReference type="EMBL" id="QFPP01000034">
    <property type="protein sequence ID" value="PZQ77006.1"/>
    <property type="molecule type" value="Genomic_DNA"/>
</dbReference>
<sequence length="62" mass="6490">MVVFAQFAAARGLIKPGDPLDQNMVDLCRDVVEACAKIGDGYGDPEAGGNAGEHIRAELGEM</sequence>